<gene>
    <name evidence="1" type="ORF">CITCOLO1_LOCUS16492</name>
</gene>
<proteinExistence type="predicted"/>
<organism evidence="1 2">
    <name type="scientific">Citrullus colocynthis</name>
    <name type="common">colocynth</name>
    <dbReference type="NCBI Taxonomy" id="252529"/>
    <lineage>
        <taxon>Eukaryota</taxon>
        <taxon>Viridiplantae</taxon>
        <taxon>Streptophyta</taxon>
        <taxon>Embryophyta</taxon>
        <taxon>Tracheophyta</taxon>
        <taxon>Spermatophyta</taxon>
        <taxon>Magnoliopsida</taxon>
        <taxon>eudicotyledons</taxon>
        <taxon>Gunneridae</taxon>
        <taxon>Pentapetalae</taxon>
        <taxon>rosids</taxon>
        <taxon>fabids</taxon>
        <taxon>Cucurbitales</taxon>
        <taxon>Cucurbitaceae</taxon>
        <taxon>Benincaseae</taxon>
        <taxon>Citrullus</taxon>
    </lineage>
</organism>
<dbReference type="Proteomes" id="UP001642487">
    <property type="component" value="Chromosome 6"/>
</dbReference>
<reference evidence="1 2" key="1">
    <citation type="submission" date="2024-03" db="EMBL/GenBank/DDBJ databases">
        <authorList>
            <person name="Gkanogiannis A."/>
            <person name="Becerra Lopez-Lavalle L."/>
        </authorList>
    </citation>
    <scope>NUCLEOTIDE SEQUENCE [LARGE SCALE GENOMIC DNA]</scope>
</reference>
<evidence type="ECO:0000313" key="2">
    <source>
        <dbReference type="Proteomes" id="UP001642487"/>
    </source>
</evidence>
<keyword evidence="2" id="KW-1185">Reference proteome</keyword>
<accession>A0ABP0YZY5</accession>
<protein>
    <submittedName>
        <fullName evidence="1">Uncharacterized protein</fullName>
    </submittedName>
</protein>
<dbReference type="EMBL" id="OZ021740">
    <property type="protein sequence ID" value="CAK9324260.1"/>
    <property type="molecule type" value="Genomic_DNA"/>
</dbReference>
<sequence length="120" mass="14149">MMRLAPIVESHLVVEDVNESVASPLDAIIINDNLRRSSWVSKPPSYLQKYHCGFLLDQAVSFTSKFSLQHYISYDRLSPDFRHFVLSISSTFEPQYYHQTKLFLMLIDVKPWMMNYKLWS</sequence>
<evidence type="ECO:0000313" key="1">
    <source>
        <dbReference type="EMBL" id="CAK9324260.1"/>
    </source>
</evidence>
<name>A0ABP0YZY5_9ROSI</name>